<feature type="compositionally biased region" description="Low complexity" evidence="6">
    <location>
        <begin position="356"/>
        <end position="372"/>
    </location>
</feature>
<dbReference type="GO" id="GO:0051731">
    <property type="term" value="F:polynucleotide 5'-hydroxyl-kinase activity"/>
    <property type="evidence" value="ECO:0007669"/>
    <property type="project" value="InterPro"/>
</dbReference>
<proteinExistence type="inferred from homology"/>
<feature type="compositionally biased region" description="Pro residues" evidence="6">
    <location>
        <begin position="676"/>
        <end position="687"/>
    </location>
</feature>
<evidence type="ECO:0000313" key="8">
    <source>
        <dbReference type="EMBL" id="KPA74325.1"/>
    </source>
</evidence>
<feature type="compositionally biased region" description="Acidic residues" evidence="6">
    <location>
        <begin position="442"/>
        <end position="458"/>
    </location>
</feature>
<feature type="compositionally biased region" description="Low complexity" evidence="6">
    <location>
        <begin position="90"/>
        <end position="110"/>
    </location>
</feature>
<evidence type="ECO:0000256" key="4">
    <source>
        <dbReference type="ARBA" id="ARBA00022777"/>
    </source>
</evidence>
<evidence type="ECO:0000259" key="7">
    <source>
        <dbReference type="Pfam" id="PF16575"/>
    </source>
</evidence>
<name>A0A0M9FR28_LEPPY</name>
<evidence type="ECO:0000256" key="5">
    <source>
        <dbReference type="ARBA" id="ARBA00022840"/>
    </source>
</evidence>
<evidence type="ECO:0000256" key="3">
    <source>
        <dbReference type="ARBA" id="ARBA00022741"/>
    </source>
</evidence>
<accession>A0A0M9FR28</accession>
<feature type="compositionally biased region" description="Low complexity" evidence="6">
    <location>
        <begin position="549"/>
        <end position="566"/>
    </location>
</feature>
<comment type="caution">
    <text evidence="8">The sequence shown here is derived from an EMBL/GenBank/DDBJ whole genome shotgun (WGS) entry which is preliminary data.</text>
</comment>
<feature type="compositionally biased region" description="Basic and acidic residues" evidence="6">
    <location>
        <begin position="378"/>
        <end position="410"/>
    </location>
</feature>
<keyword evidence="4" id="KW-0418">Kinase</keyword>
<dbReference type="InterPro" id="IPR045116">
    <property type="entry name" value="Clp1/Grc3"/>
</dbReference>
<dbReference type="PANTHER" id="PTHR12755:SF3">
    <property type="entry name" value="POLYNUCLEOTIDE 5'-HYDROXYL-KINASE NOL9"/>
    <property type="match status" value="1"/>
</dbReference>
<dbReference type="OrthoDB" id="2405412at2759"/>
<evidence type="ECO:0000256" key="2">
    <source>
        <dbReference type="ARBA" id="ARBA00022679"/>
    </source>
</evidence>
<reference evidence="8 9" key="1">
    <citation type="submission" date="2015-07" db="EMBL/GenBank/DDBJ databases">
        <title>High-quality genome of monoxenous trypanosomatid Leptomonas pyrrhocoris.</title>
        <authorList>
            <person name="Flegontov P."/>
            <person name="Butenko A."/>
            <person name="Firsov S."/>
            <person name="Vlcek C."/>
            <person name="Logacheva M.D."/>
            <person name="Field M."/>
            <person name="Filatov D."/>
            <person name="Flegontova O."/>
            <person name="Gerasimov E."/>
            <person name="Jackson A.P."/>
            <person name="Kelly S."/>
            <person name="Opperdoes F."/>
            <person name="O'Reilly A."/>
            <person name="Votypka J."/>
            <person name="Yurchenko V."/>
            <person name="Lukes J."/>
        </authorList>
    </citation>
    <scope>NUCLEOTIDE SEQUENCE [LARGE SCALE GENOMIC DNA]</scope>
    <source>
        <strain evidence="8">H10</strain>
    </source>
</reference>
<dbReference type="Pfam" id="PF16575">
    <property type="entry name" value="CLP1_P"/>
    <property type="match status" value="1"/>
</dbReference>
<dbReference type="Proteomes" id="UP000037923">
    <property type="component" value="Unassembled WGS sequence"/>
</dbReference>
<feature type="compositionally biased region" description="Basic residues" evidence="6">
    <location>
        <begin position="1059"/>
        <end position="1071"/>
    </location>
</feature>
<organism evidence="8 9">
    <name type="scientific">Leptomonas pyrrhocoris</name>
    <name type="common">Firebug parasite</name>
    <dbReference type="NCBI Taxonomy" id="157538"/>
    <lineage>
        <taxon>Eukaryota</taxon>
        <taxon>Discoba</taxon>
        <taxon>Euglenozoa</taxon>
        <taxon>Kinetoplastea</taxon>
        <taxon>Metakinetoplastina</taxon>
        <taxon>Trypanosomatida</taxon>
        <taxon>Trypanosomatidae</taxon>
        <taxon>Leishmaniinae</taxon>
        <taxon>Leptomonas</taxon>
    </lineage>
</organism>
<evidence type="ECO:0000256" key="1">
    <source>
        <dbReference type="ARBA" id="ARBA00011003"/>
    </source>
</evidence>
<dbReference type="OMA" id="WDWVEAT"/>
<feature type="compositionally biased region" description="Basic and acidic residues" evidence="6">
    <location>
        <begin position="522"/>
        <end position="545"/>
    </location>
</feature>
<dbReference type="InterPro" id="IPR027417">
    <property type="entry name" value="P-loop_NTPase"/>
</dbReference>
<gene>
    <name evidence="8" type="ORF">ABB37_09312</name>
</gene>
<feature type="region of interest" description="Disordered" evidence="6">
    <location>
        <begin position="1105"/>
        <end position="1136"/>
    </location>
</feature>
<feature type="region of interest" description="Disordered" evidence="6">
    <location>
        <begin position="1046"/>
        <end position="1080"/>
    </location>
</feature>
<feature type="compositionally biased region" description="Basic and acidic residues" evidence="6">
    <location>
        <begin position="318"/>
        <end position="328"/>
    </location>
</feature>
<comment type="similarity">
    <text evidence="1">Belongs to the Clp1 family. NOL9/GRC3 subfamily.</text>
</comment>
<feature type="region of interest" description="Disordered" evidence="6">
    <location>
        <begin position="76"/>
        <end position="176"/>
    </location>
</feature>
<feature type="compositionally biased region" description="Low complexity" evidence="6">
    <location>
        <begin position="430"/>
        <end position="441"/>
    </location>
</feature>
<feature type="compositionally biased region" description="Low complexity" evidence="6">
    <location>
        <begin position="337"/>
        <end position="346"/>
    </location>
</feature>
<sequence>MPVNRGKKIVDARPQAAEAGVGSLPLASTASTEQRGARRVVIGGVEGIDIAASASTTVSAAAPPQHFKVPAAVLHRIQHQQQQDDHQPVTSTTTTTTATSDVLAAAASSTRYDARQTGSMTCATEPATRAPSDEAVQHPRRSSSHPAAPTLENGSHAVQKAHLATKPPTRVAQTPANADGVVVEEVSEADIAATVAALKAVSAHHVEGIRTTGTTTTSTATAAPPISFSVTGATKHNGDEQSGAVDAAAPAAKPKPVVFSHQWRRQLFAKAGTAYPSLPHPPGKRHRAASERESSSTDAEADDDDELASPFGSANVIKFDKSEDETRHFNGTAAMQSSSRSSSSGSDGDDDGSAGWGEDNTTRAQQSGQQARHAQRQRAREAREKERVQHHMTGFDKEFLRQEEARLLREPDDDDDEEQGADVEDDRDGGSSSAAAFSDASGDAENEEEEGGADEEGSDAGAESETSSQAGGHSAQDGDADDEEEGHTASETVSVGQTVDDATSSSLHAQQVGGFGAMRRVRQQEAEERHGRAEQQRGQNKDNNVKRVSSPAMKADPASAASAPPHASLSALTSHSIGARSHWFDSFFFAVHEDRLRKGGCHHTLMGLQGPVAIHGPCGLIGFGLGEVCVNGFYLGKKQVNLWHEEHHAVLMPMKKLKTKHAQDVELPRWTHVPDPAWPPGPTPSPTSPLTASSAEHVLGLPAHVRPYSALSSPPQQRHSEAAAAAPANVDAAVKSSNTSKEEEEEDNNAESYLQPLQWNCEAVFGEIDWDWVEATVQSWRNLFSNKMPPILLAVQPSSATRRPRGVPGPMRKYYLSRKRIRHHRAMETKNAVQGGAYMDIPSFVAHRSETTVDLALLPAIVPAVAAQGCGCVMVLGSANIGKSTLCRFLTNVLLSQHGLCYWLDLDVGQPEFGVPGQFTLTLVRRPLLRERDASCGRTVASFFIGANTAASCPASTANALAAICAQAAAIAQDHPVVVNTHGWVLQTGRRVTVEALRRLRPRQLIHLYQAKEEAWAQDTAALLDPRNGLNADVVQRRFLVRHTAMRSNDDDGEDSKQKDRRVKRNAKSHVMKNVTDPAAAAPSSAALLCRLPFSHAFDVASTRELSGPDSPVVSPNSPQASRPSGKTKSDSKGAVIPSHTWRGQVHAVRVEREETYSSTQILKATKGSHGRQQRWQTYFAPLLHFYAQRGAGAAKARRAGAETTLLEAPLSSLRSIVLAERDEKAGEVHLYPPHVRTASAVAVAARQTRAEVAAALEHAVVAVLLHQPAEAPSSSSSSPSSAVGRGGCVVRSLASLPYGFPVTCYGVVESSEQELLRGKETTAAAEVGVTTDTASADGWIRLRVPLRPAVVAAMFHACAAPSAAEKSSTGELDAGATQISIAYSAALRQDTSFFDE</sequence>
<feature type="compositionally biased region" description="Polar residues" evidence="6">
    <location>
        <begin position="489"/>
        <end position="509"/>
    </location>
</feature>
<dbReference type="GO" id="GO:0000448">
    <property type="term" value="P:cleavage in ITS2 between 5.8S rRNA and LSU-rRNA of tricistronic rRNA transcript (SSU-rRNA, 5.8S rRNA, LSU-rRNA)"/>
    <property type="evidence" value="ECO:0007669"/>
    <property type="project" value="TreeGrafter"/>
</dbReference>
<feature type="domain" description="Clp1 P-loop" evidence="7">
    <location>
        <begin position="877"/>
        <end position="1015"/>
    </location>
</feature>
<dbReference type="GO" id="GO:0005634">
    <property type="term" value="C:nucleus"/>
    <property type="evidence" value="ECO:0007669"/>
    <property type="project" value="TreeGrafter"/>
</dbReference>
<dbReference type="Gene3D" id="3.40.50.300">
    <property type="entry name" value="P-loop containing nucleotide triphosphate hydrolases"/>
    <property type="match status" value="1"/>
</dbReference>
<feature type="region of interest" description="Disordered" evidence="6">
    <location>
        <begin position="709"/>
        <end position="751"/>
    </location>
</feature>
<keyword evidence="5" id="KW-0067">ATP-binding</keyword>
<dbReference type="VEuPathDB" id="TriTrypDB:LpyrH10_30_0730"/>
<dbReference type="PANTHER" id="PTHR12755">
    <property type="entry name" value="CLEAVAGE/POLYADENYLATION FACTOR IA SUBUNIT CLP1P"/>
    <property type="match status" value="1"/>
</dbReference>
<dbReference type="EMBL" id="LGTL01000030">
    <property type="protein sequence ID" value="KPA74325.1"/>
    <property type="molecule type" value="Genomic_DNA"/>
</dbReference>
<dbReference type="GeneID" id="26909595"/>
<feature type="compositionally biased region" description="Low complexity" evidence="6">
    <location>
        <begin position="244"/>
        <end position="255"/>
    </location>
</feature>
<dbReference type="InterPro" id="IPR032319">
    <property type="entry name" value="CLP1_P"/>
</dbReference>
<feature type="compositionally biased region" description="Low complexity" evidence="6">
    <location>
        <begin position="722"/>
        <end position="739"/>
    </location>
</feature>
<feature type="compositionally biased region" description="Polar residues" evidence="6">
    <location>
        <begin position="1114"/>
        <end position="1127"/>
    </location>
</feature>
<evidence type="ECO:0000256" key="6">
    <source>
        <dbReference type="SAM" id="MobiDB-lite"/>
    </source>
</evidence>
<evidence type="ECO:0000313" key="9">
    <source>
        <dbReference type="Proteomes" id="UP000037923"/>
    </source>
</evidence>
<dbReference type="RefSeq" id="XP_015652764.1">
    <property type="nucleotide sequence ID" value="XM_015808713.1"/>
</dbReference>
<feature type="region of interest" description="Disordered" evidence="6">
    <location>
        <begin position="1"/>
        <end position="20"/>
    </location>
</feature>
<feature type="compositionally biased region" description="Acidic residues" evidence="6">
    <location>
        <begin position="411"/>
        <end position="427"/>
    </location>
</feature>
<feature type="region of interest" description="Disordered" evidence="6">
    <location>
        <begin position="670"/>
        <end position="692"/>
    </location>
</feature>
<keyword evidence="2" id="KW-0808">Transferase</keyword>
<feature type="region of interest" description="Disordered" evidence="6">
    <location>
        <begin position="273"/>
        <end position="566"/>
    </location>
</feature>
<keyword evidence="9" id="KW-1185">Reference proteome</keyword>
<dbReference type="GO" id="GO:0005524">
    <property type="term" value="F:ATP binding"/>
    <property type="evidence" value="ECO:0007669"/>
    <property type="project" value="UniProtKB-KW"/>
</dbReference>
<keyword evidence="3" id="KW-0547">Nucleotide-binding</keyword>
<feature type="region of interest" description="Disordered" evidence="6">
    <location>
        <begin position="228"/>
        <end position="255"/>
    </location>
</feature>
<protein>
    <recommendedName>
        <fullName evidence="7">Clp1 P-loop domain-containing protein</fullName>
    </recommendedName>
</protein>